<reference evidence="1 2" key="1">
    <citation type="submission" date="2023-01" db="EMBL/GenBank/DDBJ databases">
        <title>Analysis of 21 Apiospora genomes using comparative genomics revels a genus with tremendous synthesis potential of carbohydrate active enzymes and secondary metabolites.</title>
        <authorList>
            <person name="Sorensen T."/>
        </authorList>
    </citation>
    <scope>NUCLEOTIDE SEQUENCE [LARGE SCALE GENOMIC DNA]</scope>
    <source>
        <strain evidence="1 2">CBS 114990</strain>
    </source>
</reference>
<dbReference type="Proteomes" id="UP001433268">
    <property type="component" value="Unassembled WGS sequence"/>
</dbReference>
<proteinExistence type="predicted"/>
<evidence type="ECO:0000313" key="1">
    <source>
        <dbReference type="EMBL" id="KAK8087618.1"/>
    </source>
</evidence>
<dbReference type="EMBL" id="JAQQWN010000004">
    <property type="protein sequence ID" value="KAK8087618.1"/>
    <property type="molecule type" value="Genomic_DNA"/>
</dbReference>
<comment type="caution">
    <text evidence="1">The sequence shown here is derived from an EMBL/GenBank/DDBJ whole genome shotgun (WGS) entry which is preliminary data.</text>
</comment>
<protein>
    <submittedName>
        <fullName evidence="1">Secondary metabolism regulator LAE1</fullName>
    </submittedName>
</protein>
<accession>A0ABR1WWU4</accession>
<name>A0ABR1WWU4_9PEZI</name>
<keyword evidence="2" id="KW-1185">Reference proteome</keyword>
<sequence length="72" mass="8423">MDHRAMIKKVYDNLRPGGWFESQDFSFDMVAADAATEAMLPDSAIKHWQQLMFEGMKTMGRDLRVARHYGQW</sequence>
<evidence type="ECO:0000313" key="2">
    <source>
        <dbReference type="Proteomes" id="UP001433268"/>
    </source>
</evidence>
<gene>
    <name evidence="1" type="ORF">PG997_002579</name>
</gene>
<dbReference type="RefSeq" id="XP_066670512.1">
    <property type="nucleotide sequence ID" value="XM_066806894.1"/>
</dbReference>
<dbReference type="GeneID" id="92039954"/>
<organism evidence="1 2">
    <name type="scientific">Apiospora hydei</name>
    <dbReference type="NCBI Taxonomy" id="1337664"/>
    <lineage>
        <taxon>Eukaryota</taxon>
        <taxon>Fungi</taxon>
        <taxon>Dikarya</taxon>
        <taxon>Ascomycota</taxon>
        <taxon>Pezizomycotina</taxon>
        <taxon>Sordariomycetes</taxon>
        <taxon>Xylariomycetidae</taxon>
        <taxon>Amphisphaeriales</taxon>
        <taxon>Apiosporaceae</taxon>
        <taxon>Apiospora</taxon>
    </lineage>
</organism>